<keyword evidence="1" id="KW-1133">Transmembrane helix</keyword>
<protein>
    <submittedName>
        <fullName evidence="2">PIR Superfamily Protein</fullName>
    </submittedName>
</protein>
<dbReference type="Pfam" id="PF05795">
    <property type="entry name" value="Plasmodium_Vir"/>
    <property type="match status" value="1"/>
</dbReference>
<reference evidence="4 5" key="1">
    <citation type="submission" date="2016-05" db="EMBL/GenBank/DDBJ databases">
        <authorList>
            <person name="Naeem Raeece"/>
        </authorList>
    </citation>
    <scope>NUCLEOTIDE SEQUENCE [LARGE SCALE GENOMIC DNA]</scope>
</reference>
<evidence type="ECO:0000313" key="4">
    <source>
        <dbReference type="Proteomes" id="UP000078546"/>
    </source>
</evidence>
<evidence type="ECO:0000256" key="1">
    <source>
        <dbReference type="SAM" id="Phobius"/>
    </source>
</evidence>
<keyword evidence="1" id="KW-0812">Transmembrane</keyword>
<evidence type="ECO:0000313" key="2">
    <source>
        <dbReference type="EMBL" id="SBS94798.1"/>
    </source>
</evidence>
<dbReference type="InterPro" id="IPR008780">
    <property type="entry name" value="Plasmodium_Vir"/>
</dbReference>
<gene>
    <name evidence="3" type="ORF">POVCU1_074730</name>
    <name evidence="2" type="ORF">POVCU2_0090660</name>
</gene>
<feature type="transmembrane region" description="Helical" evidence="1">
    <location>
        <begin position="270"/>
        <end position="293"/>
    </location>
</feature>
<proteinExistence type="predicted"/>
<dbReference type="Proteomes" id="UP000078546">
    <property type="component" value="Unassembled WGS sequence"/>
</dbReference>
<keyword evidence="1" id="KW-0472">Membrane</keyword>
<dbReference type="EMBL" id="FLQV01003221">
    <property type="protein sequence ID" value="SBT02248.1"/>
    <property type="molecule type" value="Genomic_DNA"/>
</dbReference>
<dbReference type="Proteomes" id="UP000078560">
    <property type="component" value="Unassembled WGS sequence"/>
</dbReference>
<organism evidence="2 5">
    <name type="scientific">Plasmodium ovale curtisi</name>
    <dbReference type="NCBI Taxonomy" id="864141"/>
    <lineage>
        <taxon>Eukaryota</taxon>
        <taxon>Sar</taxon>
        <taxon>Alveolata</taxon>
        <taxon>Apicomplexa</taxon>
        <taxon>Aconoidasida</taxon>
        <taxon>Haemosporida</taxon>
        <taxon>Plasmodiidae</taxon>
        <taxon>Plasmodium</taxon>
        <taxon>Plasmodium (Plasmodium)</taxon>
    </lineage>
</organism>
<name>A0A1A8WR66_PLAOA</name>
<sequence length="353" mass="41397">MVSSKEDGEYLSFDEYNDYKRKLNDSSTFQEESECSSFFRSGISVNTEEQFEIMNNCYIIEKYLLNFIGDESCSNGKCCSYLNYWLNEKMKNSKESLTESVFDVYNKYIAFYNDSKPKKFCVSNNFFIRTDIFGKMKNLYDLYELYNTFKTNSTNIDKGCIELNTCVMHYNNIIRYCKPNDESKFCEALRNFKTILAPDKFIYINQCKKNFRQLKLKEPQDLPELDVQQINFLFIQGNGESGRRGFLADASFSQPRGYPEGDEESIHPSWFSLSTVIQTIFFGAVGISLLFLISYKFTPFGKWISSRLLRKNIIKHYEAEEETQDILSHTYKNTNIDTQDNINNIKYYATQNS</sequence>
<reference evidence="2" key="2">
    <citation type="submission" date="2016-05" db="EMBL/GenBank/DDBJ databases">
        <authorList>
            <person name="Lavstsen T."/>
            <person name="Jespersen J.S."/>
        </authorList>
    </citation>
    <scope>NUCLEOTIDE SEQUENCE [LARGE SCALE GENOMIC DNA]</scope>
</reference>
<accession>A0A1A8WR66</accession>
<dbReference type="AlphaFoldDB" id="A0A1A8WR66"/>
<evidence type="ECO:0000313" key="5">
    <source>
        <dbReference type="Proteomes" id="UP000078560"/>
    </source>
</evidence>
<evidence type="ECO:0000313" key="3">
    <source>
        <dbReference type="EMBL" id="SBT02248.1"/>
    </source>
</evidence>
<dbReference type="EMBL" id="FLQU01001880">
    <property type="protein sequence ID" value="SBS94798.1"/>
    <property type="molecule type" value="Genomic_DNA"/>
</dbReference>